<organism evidence="2 3">
    <name type="scientific">Streptosporangium pseudovulgare</name>
    <dbReference type="NCBI Taxonomy" id="35765"/>
    <lineage>
        <taxon>Bacteria</taxon>
        <taxon>Bacillati</taxon>
        <taxon>Actinomycetota</taxon>
        <taxon>Actinomycetes</taxon>
        <taxon>Streptosporangiales</taxon>
        <taxon>Streptosporangiaceae</taxon>
        <taxon>Streptosporangium</taxon>
    </lineage>
</organism>
<name>A0ABQ2QFS8_9ACTN</name>
<comment type="caution">
    <text evidence="2">The sequence shown here is derived from an EMBL/GenBank/DDBJ whole genome shotgun (WGS) entry which is preliminary data.</text>
</comment>
<evidence type="ECO:0000313" key="3">
    <source>
        <dbReference type="Proteomes" id="UP000611554"/>
    </source>
</evidence>
<dbReference type="Proteomes" id="UP000611554">
    <property type="component" value="Unassembled WGS sequence"/>
</dbReference>
<feature type="region of interest" description="Disordered" evidence="1">
    <location>
        <begin position="1"/>
        <end position="24"/>
    </location>
</feature>
<keyword evidence="3" id="KW-1185">Reference proteome</keyword>
<dbReference type="EMBL" id="BMQJ01000001">
    <property type="protein sequence ID" value="GGP79210.1"/>
    <property type="molecule type" value="Genomic_DNA"/>
</dbReference>
<evidence type="ECO:0000256" key="1">
    <source>
        <dbReference type="SAM" id="MobiDB-lite"/>
    </source>
</evidence>
<feature type="compositionally biased region" description="Low complexity" evidence="1">
    <location>
        <begin position="92"/>
        <end position="104"/>
    </location>
</feature>
<sequence>MYGTASTSATDRVVGCSSPSATASRITMRSEMSVKAVRRMQSRYSVPPAPTTGRDGGTPGPPRGEPRGGMNTAGGPAGRPSRVVDATGAGGMALPAGMASADMR</sequence>
<accession>A0ABQ2QFS8</accession>
<reference evidence="3" key="1">
    <citation type="journal article" date="2019" name="Int. J. Syst. Evol. Microbiol.">
        <title>The Global Catalogue of Microorganisms (GCM) 10K type strain sequencing project: providing services to taxonomists for standard genome sequencing and annotation.</title>
        <authorList>
            <consortium name="The Broad Institute Genomics Platform"/>
            <consortium name="The Broad Institute Genome Sequencing Center for Infectious Disease"/>
            <person name="Wu L."/>
            <person name="Ma J."/>
        </authorList>
    </citation>
    <scope>NUCLEOTIDE SEQUENCE [LARGE SCALE GENOMIC DNA]</scope>
    <source>
        <strain evidence="3">JCM 3115</strain>
    </source>
</reference>
<feature type="compositionally biased region" description="Polar residues" evidence="1">
    <location>
        <begin position="1"/>
        <end position="10"/>
    </location>
</feature>
<evidence type="ECO:0000313" key="2">
    <source>
        <dbReference type="EMBL" id="GGP79210.1"/>
    </source>
</evidence>
<feature type="region of interest" description="Disordered" evidence="1">
    <location>
        <begin position="39"/>
        <end position="104"/>
    </location>
</feature>
<gene>
    <name evidence="2" type="ORF">GCM10010140_04570</name>
</gene>
<protein>
    <submittedName>
        <fullName evidence="2">Uncharacterized protein</fullName>
    </submittedName>
</protein>
<proteinExistence type="predicted"/>